<comment type="caution">
    <text evidence="1">The sequence shown here is derived from an EMBL/GenBank/DDBJ whole genome shotgun (WGS) entry which is preliminary data.</text>
</comment>
<organism evidence="1 2">
    <name type="scientific">Candidatus Marsarchaeota G1 archaeon OSP_D</name>
    <dbReference type="NCBI Taxonomy" id="1978155"/>
    <lineage>
        <taxon>Archaea</taxon>
        <taxon>Candidatus Marsarchaeota</taxon>
        <taxon>Candidatus Marsarchaeota group 1</taxon>
    </lineage>
</organism>
<reference evidence="1 2" key="1">
    <citation type="submission" date="2017-04" db="EMBL/GenBank/DDBJ databases">
        <title>Novel microbial lineages endemic to geothermal iron-oxide mats fill important gaps in the evolutionary history of Archaea.</title>
        <authorList>
            <person name="Jay Z.J."/>
            <person name="Beam J.P."/>
            <person name="Dlakic M."/>
            <person name="Rusch D.B."/>
            <person name="Kozubal M.A."/>
            <person name="Inskeep W.P."/>
        </authorList>
    </citation>
    <scope>NUCLEOTIDE SEQUENCE [LARGE SCALE GENOMIC DNA]</scope>
    <source>
        <strain evidence="1">OSP_D</strain>
    </source>
</reference>
<evidence type="ECO:0008006" key="3">
    <source>
        <dbReference type="Google" id="ProtNLM"/>
    </source>
</evidence>
<name>A0A2R6AA52_9ARCH</name>
<evidence type="ECO:0000313" key="1">
    <source>
        <dbReference type="EMBL" id="PSN83208.1"/>
    </source>
</evidence>
<proteinExistence type="predicted"/>
<dbReference type="Proteomes" id="UP000240880">
    <property type="component" value="Unassembled WGS sequence"/>
</dbReference>
<dbReference type="AlphaFoldDB" id="A0A2R6AA52"/>
<accession>A0A2R6AA52</accession>
<protein>
    <recommendedName>
        <fullName evidence="3">HTH asnC-type domain-containing protein</fullName>
    </recommendedName>
</protein>
<evidence type="ECO:0000313" key="2">
    <source>
        <dbReference type="Proteomes" id="UP000240880"/>
    </source>
</evidence>
<sequence>MDKTTRDMIRELVWPLNSPSSTTSFSLRPTYWNIAKKLGVSPLSIKRRLENLRKNRLLLTIRVIPDASLLGLKRCYSVFSIKDETCVAQLKANLKSFYFVEAMHLAKLSELNRYDTAIFEVLYSSDEQLKKYFELIEVTSHGAKLVSYSGYKERSDTQVSIPKAVLVNILKELLKDPFIKIHNLSKKIKKSRTTTAKYLNTLVLRLNIEPVLETSKFENAIVFACVVATNTQEVAKFDQTLRKAFSENYLAFSYHVEGAIGFLGYAESEFEVQRLRKKFLKLTKGRPSLFLREFHTTLNYNLMEYYELHTQS</sequence>
<gene>
    <name evidence="1" type="ORF">B9Q01_05485</name>
</gene>
<dbReference type="EMBL" id="NEXC01000032">
    <property type="protein sequence ID" value="PSN83208.1"/>
    <property type="molecule type" value="Genomic_DNA"/>
</dbReference>